<dbReference type="Proteomes" id="UP000779900">
    <property type="component" value="Unassembled WGS sequence"/>
</dbReference>
<dbReference type="AlphaFoldDB" id="A0A937XF25"/>
<gene>
    <name evidence="4" type="ORF">FJY68_08710</name>
</gene>
<dbReference type="EMBL" id="VGIR01000050">
    <property type="protein sequence ID" value="MBM3331912.1"/>
    <property type="molecule type" value="Genomic_DNA"/>
</dbReference>
<dbReference type="PROSITE" id="PS51186">
    <property type="entry name" value="GNAT"/>
    <property type="match status" value="2"/>
</dbReference>
<feature type="domain" description="N-acetyltransferase" evidence="3">
    <location>
        <begin position="3"/>
        <end position="151"/>
    </location>
</feature>
<keyword evidence="1" id="KW-0808">Transferase</keyword>
<dbReference type="PANTHER" id="PTHR43877">
    <property type="entry name" value="AMINOALKYLPHOSPHONATE N-ACETYLTRANSFERASE-RELATED-RELATED"/>
    <property type="match status" value="1"/>
</dbReference>
<dbReference type="InterPro" id="IPR016181">
    <property type="entry name" value="Acyl_CoA_acyltransferase"/>
</dbReference>
<evidence type="ECO:0000259" key="3">
    <source>
        <dbReference type="PROSITE" id="PS51186"/>
    </source>
</evidence>
<comment type="caution">
    <text evidence="4">The sequence shown here is derived from an EMBL/GenBank/DDBJ whole genome shotgun (WGS) entry which is preliminary data.</text>
</comment>
<dbReference type="InterPro" id="IPR000182">
    <property type="entry name" value="GNAT_dom"/>
</dbReference>
<reference evidence="4" key="1">
    <citation type="submission" date="2019-03" db="EMBL/GenBank/DDBJ databases">
        <title>Lake Tanganyika Metagenome-Assembled Genomes (MAGs).</title>
        <authorList>
            <person name="Tran P."/>
        </authorList>
    </citation>
    <scope>NUCLEOTIDE SEQUENCE</scope>
    <source>
        <strain evidence="4">K_DeepCast_150m_m2_040</strain>
    </source>
</reference>
<dbReference type="InterPro" id="IPR050832">
    <property type="entry name" value="Bact_Acetyltransf"/>
</dbReference>
<dbReference type="GO" id="GO:0016747">
    <property type="term" value="F:acyltransferase activity, transferring groups other than amino-acyl groups"/>
    <property type="evidence" value="ECO:0007669"/>
    <property type="project" value="InterPro"/>
</dbReference>
<evidence type="ECO:0000313" key="4">
    <source>
        <dbReference type="EMBL" id="MBM3331912.1"/>
    </source>
</evidence>
<name>A0A937XF25_UNCW3</name>
<dbReference type="CDD" id="cd04301">
    <property type="entry name" value="NAT_SF"/>
    <property type="match status" value="2"/>
</dbReference>
<evidence type="ECO:0000313" key="5">
    <source>
        <dbReference type="Proteomes" id="UP000779900"/>
    </source>
</evidence>
<sequence>MSLRVRPMVAGDDDAVYVDIYNRVAAGLPEQSPTSPAELEFQRSMPYYDPHGRFVAELAGCAVGLGFGTINPLDPARIGWLNVKVLPELRRRRVGTGLAEAALASLRQRGAQKLWSGAWEESSAGTAFLRSLGFREQTFESWLRRPLADLPHGIGEHTGVEIRETTLEDDDLRLTVDLLNEVFCEDRDRTPTTVEARRKRAAELARQGGVIRTWVAMLGGRPVGVVQAVISPRENSALDVRRGTLMGLGVLRSFRRQGIARALVIRALEFLKDRGMAEAELSADNDNPTRALGIYLKMGFRVARRFVEFELPRSHQRDVVQQSP</sequence>
<dbReference type="SUPFAM" id="SSF55729">
    <property type="entry name" value="Acyl-CoA N-acyltransferases (Nat)"/>
    <property type="match status" value="2"/>
</dbReference>
<dbReference type="Pfam" id="PF00583">
    <property type="entry name" value="Acetyltransf_1"/>
    <property type="match status" value="2"/>
</dbReference>
<evidence type="ECO:0000256" key="2">
    <source>
        <dbReference type="ARBA" id="ARBA00023315"/>
    </source>
</evidence>
<proteinExistence type="predicted"/>
<evidence type="ECO:0000256" key="1">
    <source>
        <dbReference type="ARBA" id="ARBA00022679"/>
    </source>
</evidence>
<dbReference type="Gene3D" id="3.40.630.30">
    <property type="match status" value="2"/>
</dbReference>
<organism evidence="4 5">
    <name type="scientific">candidate division WOR-3 bacterium</name>
    <dbReference type="NCBI Taxonomy" id="2052148"/>
    <lineage>
        <taxon>Bacteria</taxon>
        <taxon>Bacteria division WOR-3</taxon>
    </lineage>
</organism>
<feature type="domain" description="N-acetyltransferase" evidence="3">
    <location>
        <begin position="160"/>
        <end position="318"/>
    </location>
</feature>
<accession>A0A937XF25</accession>
<protein>
    <submittedName>
        <fullName evidence="4">GNAT family N-acetyltransferase</fullName>
    </submittedName>
</protein>
<keyword evidence="2" id="KW-0012">Acyltransferase</keyword>